<keyword evidence="3 8" id="KW-0812">Transmembrane</keyword>
<dbReference type="PANTHER" id="PTHR11819:SF195">
    <property type="entry name" value="SODIUM_GLUCOSE COTRANSPORTER 4"/>
    <property type="match status" value="1"/>
</dbReference>
<feature type="transmembrane region" description="Helical" evidence="8">
    <location>
        <begin position="448"/>
        <end position="470"/>
    </location>
</feature>
<keyword evidence="5 8" id="KW-0472">Membrane</keyword>
<dbReference type="InterPro" id="IPR001734">
    <property type="entry name" value="Na/solute_symporter"/>
</dbReference>
<comment type="caution">
    <text evidence="9">The sequence shown here is derived from an EMBL/GenBank/DDBJ whole genome shotgun (WGS) entry which is preliminary data.</text>
</comment>
<evidence type="ECO:0000256" key="6">
    <source>
        <dbReference type="RuleBase" id="RU362091"/>
    </source>
</evidence>
<feature type="transmembrane region" description="Helical" evidence="8">
    <location>
        <begin position="207"/>
        <end position="225"/>
    </location>
</feature>
<evidence type="ECO:0000256" key="2">
    <source>
        <dbReference type="ARBA" id="ARBA00006434"/>
    </source>
</evidence>
<feature type="transmembrane region" description="Helical" evidence="8">
    <location>
        <begin position="27"/>
        <end position="46"/>
    </location>
</feature>
<feature type="transmembrane region" description="Helical" evidence="8">
    <location>
        <begin position="415"/>
        <end position="436"/>
    </location>
</feature>
<evidence type="ECO:0000256" key="8">
    <source>
        <dbReference type="SAM" id="Phobius"/>
    </source>
</evidence>
<dbReference type="Proteomes" id="UP001642483">
    <property type="component" value="Unassembled WGS sequence"/>
</dbReference>
<reference evidence="9 10" key="1">
    <citation type="submission" date="2024-02" db="EMBL/GenBank/DDBJ databases">
        <authorList>
            <person name="Daric V."/>
            <person name="Darras S."/>
        </authorList>
    </citation>
    <scope>NUCLEOTIDE SEQUENCE [LARGE SCALE GENOMIC DNA]</scope>
</reference>
<evidence type="ECO:0000256" key="4">
    <source>
        <dbReference type="ARBA" id="ARBA00022989"/>
    </source>
</evidence>
<evidence type="ECO:0000256" key="3">
    <source>
        <dbReference type="ARBA" id="ARBA00022692"/>
    </source>
</evidence>
<feature type="transmembrane region" description="Helical" evidence="8">
    <location>
        <begin position="142"/>
        <end position="167"/>
    </location>
</feature>
<dbReference type="NCBIfam" id="TIGR00813">
    <property type="entry name" value="sss"/>
    <property type="match status" value="1"/>
</dbReference>
<dbReference type="PANTHER" id="PTHR11819">
    <property type="entry name" value="SOLUTE CARRIER FAMILY 5"/>
    <property type="match status" value="1"/>
</dbReference>
<feature type="transmembrane region" description="Helical" evidence="8">
    <location>
        <begin position="477"/>
        <end position="499"/>
    </location>
</feature>
<keyword evidence="4 8" id="KW-1133">Transmembrane helix</keyword>
<feature type="transmembrane region" description="Helical" evidence="8">
    <location>
        <begin position="374"/>
        <end position="394"/>
    </location>
</feature>
<feature type="transmembrane region" description="Helical" evidence="8">
    <location>
        <begin position="519"/>
        <end position="541"/>
    </location>
</feature>
<dbReference type="EMBL" id="CAWYQH010000035">
    <property type="protein sequence ID" value="CAK8676966.1"/>
    <property type="molecule type" value="Genomic_DNA"/>
</dbReference>
<dbReference type="InterPro" id="IPR038377">
    <property type="entry name" value="Na/Glc_symporter_sf"/>
</dbReference>
<feature type="compositionally biased region" description="Polar residues" evidence="7">
    <location>
        <begin position="588"/>
        <end position="597"/>
    </location>
</feature>
<feature type="transmembrane region" description="Helical" evidence="8">
    <location>
        <begin position="173"/>
        <end position="200"/>
    </location>
</feature>
<protein>
    <submittedName>
        <fullName evidence="9">Uncharacterized protein</fullName>
    </submittedName>
</protein>
<feature type="transmembrane region" description="Helical" evidence="8">
    <location>
        <begin position="82"/>
        <end position="99"/>
    </location>
</feature>
<name>A0ABP0FC57_CLALP</name>
<accession>A0ABP0FC57</accession>
<evidence type="ECO:0000256" key="1">
    <source>
        <dbReference type="ARBA" id="ARBA00004141"/>
    </source>
</evidence>
<feature type="transmembrane region" description="Helical" evidence="8">
    <location>
        <begin position="306"/>
        <end position="327"/>
    </location>
</feature>
<dbReference type="Pfam" id="PF00474">
    <property type="entry name" value="SSF"/>
    <property type="match status" value="1"/>
</dbReference>
<keyword evidence="10" id="KW-1185">Reference proteome</keyword>
<comment type="subcellular location">
    <subcellularLocation>
        <location evidence="1">Membrane</location>
        <topology evidence="1">Multi-pass membrane protein</topology>
    </subcellularLocation>
</comment>
<feature type="transmembrane region" description="Helical" evidence="8">
    <location>
        <begin position="105"/>
        <end position="130"/>
    </location>
</feature>
<evidence type="ECO:0000313" key="10">
    <source>
        <dbReference type="Proteomes" id="UP001642483"/>
    </source>
</evidence>
<evidence type="ECO:0000313" key="9">
    <source>
        <dbReference type="EMBL" id="CAK8676966.1"/>
    </source>
</evidence>
<feature type="transmembrane region" description="Helical" evidence="8">
    <location>
        <begin position="267"/>
        <end position="285"/>
    </location>
</feature>
<evidence type="ECO:0000256" key="5">
    <source>
        <dbReference type="ARBA" id="ARBA00023136"/>
    </source>
</evidence>
<proteinExistence type="inferred from homology"/>
<dbReference type="Gene3D" id="1.20.1730.10">
    <property type="entry name" value="Sodium/glucose cotransporter"/>
    <property type="match status" value="1"/>
</dbReference>
<organism evidence="9 10">
    <name type="scientific">Clavelina lepadiformis</name>
    <name type="common">Light-bulb sea squirt</name>
    <name type="synonym">Ascidia lepadiformis</name>
    <dbReference type="NCBI Taxonomy" id="159417"/>
    <lineage>
        <taxon>Eukaryota</taxon>
        <taxon>Metazoa</taxon>
        <taxon>Chordata</taxon>
        <taxon>Tunicata</taxon>
        <taxon>Ascidiacea</taxon>
        <taxon>Aplousobranchia</taxon>
        <taxon>Clavelinidae</taxon>
        <taxon>Clavelina</taxon>
    </lineage>
</organism>
<sequence>MEATTVVLTSDTTEPPLPPPGLSDADIGVIVAYFVVILGVGIWAMCRTNRGNINGFFLAGRDITWFPVGASLYSSNIGSGHFVGLAGTGAAAGIATGAFEWNAMITLLVLGWVFAPIYIASGVVTMPEYLRERFGGQRIRMFLSTLSLILYIFTKISADLFAGAIFIEEAIGLNLYLAICALLAITALYTITGGLAAVIYTDTAQTFIMVIGGLIMMILSFDYIGGYNQLETKYMNAIPDDRPPNTTCGLPRPDSFHVLRDPINGDLPWPGVIFGITVNSIWYWCTDQVIVQRTLAAKNLSHAKGGCVMAGLLKVLPMYMMVMVGMISRVIFTNSIACATPETCKNVCGSSAGCTNYAYAKLVLFIMPDGLKGLLLAVMIASLMSSLTSVFNSASTLFTCDIWTKIRPKASNKELMIIGRLFMLIMVGISIAWVPIIQVFADGKLFDYIQSITSFLAPPITTVFVMAVFWPRMNEPGTFWGLILGMIIGIVRMILEFAMGSPACGQPDFRPTILSKVHYLYFSLILAACTLIISVCVTLLTPPINKKCLIRLTWWTRLMKRKRLPIADFMNKTKAKKNGHTNDGFDGNPNTDVENTSNNEKRLSISDNSVQINASSKPLWRKAFDLFCGFDESESDQSPAQQEEMMMALTDITEEKWPAIYVNVAGIVMCCAGVFLFAYYA</sequence>
<gene>
    <name evidence="9" type="ORF">CVLEPA_LOCUS6379</name>
</gene>
<dbReference type="PROSITE" id="PS50283">
    <property type="entry name" value="NA_SOLUT_SYMP_3"/>
    <property type="match status" value="1"/>
</dbReference>
<feature type="region of interest" description="Disordered" evidence="7">
    <location>
        <begin position="578"/>
        <end position="597"/>
    </location>
</feature>
<feature type="transmembrane region" description="Helical" evidence="8">
    <location>
        <begin position="660"/>
        <end position="680"/>
    </location>
</feature>
<evidence type="ECO:0000256" key="7">
    <source>
        <dbReference type="SAM" id="MobiDB-lite"/>
    </source>
</evidence>
<comment type="similarity">
    <text evidence="2 6">Belongs to the sodium:solute symporter (SSF) (TC 2.A.21) family.</text>
</comment>